<protein>
    <submittedName>
        <fullName evidence="8">Dihydroorotase</fullName>
    </submittedName>
</protein>
<dbReference type="InterPro" id="IPR032466">
    <property type="entry name" value="Metal_Hydrolase"/>
</dbReference>
<dbReference type="GO" id="GO:0004151">
    <property type="term" value="F:dihydroorotase activity"/>
    <property type="evidence" value="ECO:0007669"/>
    <property type="project" value="InterPro"/>
</dbReference>
<dbReference type="PANTHER" id="PTHR43668">
    <property type="entry name" value="ALLANTOINASE"/>
    <property type="match status" value="1"/>
</dbReference>
<evidence type="ECO:0000313" key="8">
    <source>
        <dbReference type="EMBL" id="SDI01316.1"/>
    </source>
</evidence>
<evidence type="ECO:0000259" key="7">
    <source>
        <dbReference type="Pfam" id="PF01979"/>
    </source>
</evidence>
<evidence type="ECO:0000256" key="3">
    <source>
        <dbReference type="ARBA" id="ARBA00010286"/>
    </source>
</evidence>
<dbReference type="Proteomes" id="UP000183255">
    <property type="component" value="Unassembled WGS sequence"/>
</dbReference>
<dbReference type="SUPFAM" id="SSF51556">
    <property type="entry name" value="Metallo-dependent hydrolases"/>
    <property type="match status" value="1"/>
</dbReference>
<evidence type="ECO:0000313" key="9">
    <source>
        <dbReference type="Proteomes" id="UP000183255"/>
    </source>
</evidence>
<dbReference type="InterPro" id="IPR011059">
    <property type="entry name" value="Metal-dep_hydrolase_composite"/>
</dbReference>
<keyword evidence="6" id="KW-0665">Pyrimidine biosynthesis</keyword>
<keyword evidence="5" id="KW-0378">Hydrolase</keyword>
<dbReference type="SUPFAM" id="SSF51338">
    <property type="entry name" value="Composite domain of metallo-dependent hydrolases"/>
    <property type="match status" value="1"/>
</dbReference>
<reference evidence="8 9" key="1">
    <citation type="submission" date="2016-10" db="EMBL/GenBank/DDBJ databases">
        <authorList>
            <person name="de Groot N.N."/>
        </authorList>
    </citation>
    <scope>NUCLEOTIDE SEQUENCE [LARGE SCALE GENOMIC DNA]</scope>
    <source>
        <strain evidence="8 9">CGMCC 1.5058</strain>
    </source>
</reference>
<name>A0A1G8H3Z0_9CLOT</name>
<proteinExistence type="inferred from homology"/>
<evidence type="ECO:0000256" key="5">
    <source>
        <dbReference type="ARBA" id="ARBA00022801"/>
    </source>
</evidence>
<accession>A0A1G8H3Z0</accession>
<dbReference type="Pfam" id="PF01979">
    <property type="entry name" value="Amidohydro_1"/>
    <property type="match status" value="1"/>
</dbReference>
<dbReference type="Gene3D" id="3.20.20.140">
    <property type="entry name" value="Metal-dependent hydrolases"/>
    <property type="match status" value="2"/>
</dbReference>
<keyword evidence="4" id="KW-0479">Metal-binding</keyword>
<dbReference type="GO" id="GO:0046872">
    <property type="term" value="F:metal ion binding"/>
    <property type="evidence" value="ECO:0007669"/>
    <property type="project" value="UniProtKB-KW"/>
</dbReference>
<comment type="similarity">
    <text evidence="3">Belongs to the metallo-dependent hydrolases superfamily. DHOase family. Class I DHOase subfamily.</text>
</comment>
<evidence type="ECO:0000256" key="1">
    <source>
        <dbReference type="ARBA" id="ARBA00001947"/>
    </source>
</evidence>
<dbReference type="InterPro" id="IPR050138">
    <property type="entry name" value="DHOase/Allantoinase_Hydrolase"/>
</dbReference>
<dbReference type="AlphaFoldDB" id="A0A1G8H3Z0"/>
<dbReference type="GO" id="GO:0005737">
    <property type="term" value="C:cytoplasm"/>
    <property type="evidence" value="ECO:0007669"/>
    <property type="project" value="TreeGrafter"/>
</dbReference>
<dbReference type="EMBL" id="FNDZ01000001">
    <property type="protein sequence ID" value="SDI01316.1"/>
    <property type="molecule type" value="Genomic_DNA"/>
</dbReference>
<evidence type="ECO:0000256" key="6">
    <source>
        <dbReference type="ARBA" id="ARBA00022975"/>
    </source>
</evidence>
<dbReference type="InterPro" id="IPR004722">
    <property type="entry name" value="DHOase"/>
</dbReference>
<evidence type="ECO:0000256" key="4">
    <source>
        <dbReference type="ARBA" id="ARBA00022723"/>
    </source>
</evidence>
<dbReference type="GO" id="GO:0004038">
    <property type="term" value="F:allantoinase activity"/>
    <property type="evidence" value="ECO:0007669"/>
    <property type="project" value="TreeGrafter"/>
</dbReference>
<sequence>MIITNVTMIDAHKEVKGSLVIEDGLIKDVLLEQVPSGEHVIDGKGFALLPAFVDLHTHLREPGFPEKEDMESGMRAALKGGFIHLTAMANTKPVTDSKEKVTRNLEKSKQLDLCDLTQVAAVTMEFQNTEKALVDFQSLRSVTTMFSNDGKNLDSMEAMEKALEYSKELDFTVSCHCEPEAEYTRKYLELNRRIGGNLHICHVSEKETVDLIRQARKQGIKVTCEVTPHHLFAHSIPYKVHPPFAREEDVAALIEGIKEGTIDHLATDHAPHTAKDKLEGMPGISNIEYAFSMYHTVFQENDLSVSKLVELLSENPAKKLGLPMGSFEKGKEANFVLVDLHKIIEINPDEMISRGKNTPFAGRRVLGQVKLTMKRGEIYYDHR</sequence>
<dbReference type="Gene3D" id="2.30.40.10">
    <property type="entry name" value="Urease, subunit C, domain 1"/>
    <property type="match status" value="1"/>
</dbReference>
<dbReference type="InterPro" id="IPR002195">
    <property type="entry name" value="Dihydroorotase_CS"/>
</dbReference>
<dbReference type="InterPro" id="IPR006680">
    <property type="entry name" value="Amidohydro-rel"/>
</dbReference>
<dbReference type="GO" id="GO:0006221">
    <property type="term" value="P:pyrimidine nucleotide biosynthetic process"/>
    <property type="evidence" value="ECO:0007669"/>
    <property type="project" value="UniProtKB-KW"/>
</dbReference>
<comment type="cofactor">
    <cofactor evidence="1">
        <name>Zn(2+)</name>
        <dbReference type="ChEBI" id="CHEBI:29105"/>
    </cofactor>
</comment>
<dbReference type="PROSITE" id="PS00483">
    <property type="entry name" value="DIHYDROOROTASE_2"/>
    <property type="match status" value="1"/>
</dbReference>
<dbReference type="PANTHER" id="PTHR43668:SF2">
    <property type="entry name" value="ALLANTOINASE"/>
    <property type="match status" value="1"/>
</dbReference>
<dbReference type="GO" id="GO:0006145">
    <property type="term" value="P:purine nucleobase catabolic process"/>
    <property type="evidence" value="ECO:0007669"/>
    <property type="project" value="TreeGrafter"/>
</dbReference>
<comment type="function">
    <text evidence="2">Catalyzes the reversible cyclization of carbamoyl aspartate to dihydroorotate.</text>
</comment>
<dbReference type="RefSeq" id="WP_051651443.1">
    <property type="nucleotide sequence ID" value="NZ_FNDZ01000001.1"/>
</dbReference>
<feature type="domain" description="Amidohydrolase-related" evidence="7">
    <location>
        <begin position="48"/>
        <end position="378"/>
    </location>
</feature>
<gene>
    <name evidence="8" type="ORF">SAMN05421804_101464</name>
</gene>
<evidence type="ECO:0000256" key="2">
    <source>
        <dbReference type="ARBA" id="ARBA00002368"/>
    </source>
</evidence>
<dbReference type="CDD" id="cd01317">
    <property type="entry name" value="DHOase_IIa"/>
    <property type="match status" value="1"/>
</dbReference>
<organism evidence="8 9">
    <name type="scientific">Proteiniclasticum ruminis</name>
    <dbReference type="NCBI Taxonomy" id="398199"/>
    <lineage>
        <taxon>Bacteria</taxon>
        <taxon>Bacillati</taxon>
        <taxon>Bacillota</taxon>
        <taxon>Clostridia</taxon>
        <taxon>Eubacteriales</taxon>
        <taxon>Clostridiaceae</taxon>
        <taxon>Proteiniclasticum</taxon>
    </lineage>
</organism>